<keyword evidence="2" id="KW-0813">Transport</keyword>
<feature type="signal peptide" evidence="4">
    <location>
        <begin position="1"/>
        <end position="17"/>
    </location>
</feature>
<feature type="region of interest" description="Disordered" evidence="3">
    <location>
        <begin position="30"/>
        <end position="64"/>
    </location>
</feature>
<evidence type="ECO:0000256" key="1">
    <source>
        <dbReference type="ARBA" id="ARBA00008520"/>
    </source>
</evidence>
<reference evidence="5 6" key="1">
    <citation type="journal article" date="2019" name="Anaerobe">
        <title>Detection of Robinsoniella peoriensis in multiple bone samples of a trauma patient.</title>
        <authorList>
            <person name="Schrottner P."/>
            <person name="Hartwich K."/>
            <person name="Bunk B."/>
            <person name="Schober I."/>
            <person name="Helbig S."/>
            <person name="Rudolph W.W."/>
            <person name="Gunzer F."/>
        </authorList>
    </citation>
    <scope>NUCLEOTIDE SEQUENCE [LARGE SCALE GENOMIC DNA]</scope>
    <source>
        <strain evidence="5 6">DSM 106044</strain>
    </source>
</reference>
<comment type="caution">
    <text evidence="5">The sequence shown here is derived from an EMBL/GenBank/DDBJ whole genome shotgun (WGS) entry which is preliminary data.</text>
</comment>
<dbReference type="Proteomes" id="UP000306509">
    <property type="component" value="Unassembled WGS sequence"/>
</dbReference>
<dbReference type="PANTHER" id="PTHR43649">
    <property type="entry name" value="ARABINOSE-BINDING PROTEIN-RELATED"/>
    <property type="match status" value="1"/>
</dbReference>
<proteinExistence type="inferred from homology"/>
<evidence type="ECO:0000256" key="4">
    <source>
        <dbReference type="SAM" id="SignalP"/>
    </source>
</evidence>
<dbReference type="AlphaFoldDB" id="A0A4U8Q9S9"/>
<keyword evidence="4" id="KW-0732">Signal</keyword>
<dbReference type="PROSITE" id="PS51257">
    <property type="entry name" value="PROKAR_LIPOPROTEIN"/>
    <property type="match status" value="1"/>
</dbReference>
<evidence type="ECO:0000256" key="2">
    <source>
        <dbReference type="ARBA" id="ARBA00022448"/>
    </source>
</evidence>
<sequence precursor="true">MKRRWMSLIFTGIAAMAAVGMLAGCGGNGADSQVSPDGKSSKTGSEMSENLDSGNTGEGVKTGDGPALTAMCVGSAADAYRETYQEIADEFSKDNEWGATVNIEFYENEQYKTKLTTLMASNSVPDIFFTWELDYLKPFVEGGKVASLQEAVEGDDKWKNSFAEGVLDPVTYDGKLYAIPTQKSFCVMFYNKKIFEENQVSVPETYEEFLDVCETLKNNQVTPMILAATDSWIPAQFVQQISNGIAGMDLYDGICDGTRKWNDPAHVEASNEVQSMIDKGYFQDGMLGMTAEEVQSQFKQGKAAMYFQGAWDASTILDKNTSSITDCVGAFTLPAKNSQYNNISVGSVDTCFAVAESSSNKEIAVAFLKYWTSKQSEEKLLYEMGRLPSLKLEVDDSKIDPLVAEIISLSNQAKGLTPWWDRAFGAGEGVEFNNQCLAVFGGSDPRKAFDELQAFAEENADR</sequence>
<keyword evidence="6" id="KW-1185">Reference proteome</keyword>
<organism evidence="5 6">
    <name type="scientific">Robinsoniella peoriensis</name>
    <dbReference type="NCBI Taxonomy" id="180332"/>
    <lineage>
        <taxon>Bacteria</taxon>
        <taxon>Bacillati</taxon>
        <taxon>Bacillota</taxon>
        <taxon>Clostridia</taxon>
        <taxon>Lachnospirales</taxon>
        <taxon>Lachnospiraceae</taxon>
        <taxon>Robinsoniella</taxon>
    </lineage>
</organism>
<name>A0A4U8Q9S9_9FIRM</name>
<feature type="chain" id="PRO_5038852292" evidence="4">
    <location>
        <begin position="18"/>
        <end position="462"/>
    </location>
</feature>
<dbReference type="Gene3D" id="3.40.190.10">
    <property type="entry name" value="Periplasmic binding protein-like II"/>
    <property type="match status" value="2"/>
</dbReference>
<dbReference type="EMBL" id="QGQD01000043">
    <property type="protein sequence ID" value="TLD01194.1"/>
    <property type="molecule type" value="Genomic_DNA"/>
</dbReference>
<evidence type="ECO:0000313" key="5">
    <source>
        <dbReference type="EMBL" id="TLD01194.1"/>
    </source>
</evidence>
<evidence type="ECO:0000313" key="6">
    <source>
        <dbReference type="Proteomes" id="UP000306509"/>
    </source>
</evidence>
<dbReference type="InterPro" id="IPR050490">
    <property type="entry name" value="Bact_solute-bd_prot1"/>
</dbReference>
<dbReference type="RefSeq" id="WP_138002378.1">
    <property type="nucleotide sequence ID" value="NZ_CABMJZ010000021.1"/>
</dbReference>
<dbReference type="Pfam" id="PF01547">
    <property type="entry name" value="SBP_bac_1"/>
    <property type="match status" value="1"/>
</dbReference>
<comment type="similarity">
    <text evidence="1">Belongs to the bacterial solute-binding protein 1 family.</text>
</comment>
<feature type="compositionally biased region" description="Polar residues" evidence="3">
    <location>
        <begin position="41"/>
        <end position="55"/>
    </location>
</feature>
<evidence type="ECO:0000256" key="3">
    <source>
        <dbReference type="SAM" id="MobiDB-lite"/>
    </source>
</evidence>
<dbReference type="InterPro" id="IPR006059">
    <property type="entry name" value="SBP"/>
</dbReference>
<dbReference type="OrthoDB" id="41208at2"/>
<protein>
    <submittedName>
        <fullName evidence="5">Multiple sugar-binding protein</fullName>
    </submittedName>
</protein>
<accession>A0A4U8Q9S9</accession>
<dbReference type="STRING" id="180332.GCA_000797495_04921"/>
<dbReference type="SUPFAM" id="SSF53850">
    <property type="entry name" value="Periplasmic binding protein-like II"/>
    <property type="match status" value="1"/>
</dbReference>
<dbReference type="PANTHER" id="PTHR43649:SF29">
    <property type="entry name" value="OSMOPROTECTIVE COMPOUNDS-BINDING PROTEIN GGTB"/>
    <property type="match status" value="1"/>
</dbReference>
<gene>
    <name evidence="5" type="primary">msmE_13</name>
    <name evidence="5" type="ORF">DSM106044_01986</name>
</gene>